<keyword evidence="1" id="KW-0175">Coiled coil</keyword>
<feature type="region of interest" description="Disordered" evidence="2">
    <location>
        <begin position="544"/>
        <end position="573"/>
    </location>
</feature>
<dbReference type="Pfam" id="PF15456">
    <property type="entry name" value="Uds1"/>
    <property type="match status" value="1"/>
</dbReference>
<evidence type="ECO:0000313" key="4">
    <source>
        <dbReference type="EMBL" id="KAK4149714.1"/>
    </source>
</evidence>
<name>A0AAN6VE63_9PEZI</name>
<dbReference type="Proteomes" id="UP001302745">
    <property type="component" value="Unassembled WGS sequence"/>
</dbReference>
<gene>
    <name evidence="4" type="ORF">C8A00DRAFT_18638</name>
</gene>
<reference evidence="4" key="2">
    <citation type="submission" date="2023-05" db="EMBL/GenBank/DDBJ databases">
        <authorList>
            <consortium name="Lawrence Berkeley National Laboratory"/>
            <person name="Steindorff A."/>
            <person name="Hensen N."/>
            <person name="Bonometti L."/>
            <person name="Westerberg I."/>
            <person name="Brannstrom I.O."/>
            <person name="Guillou S."/>
            <person name="Cros-Aarteil S."/>
            <person name="Calhoun S."/>
            <person name="Haridas S."/>
            <person name="Kuo A."/>
            <person name="Mondo S."/>
            <person name="Pangilinan J."/>
            <person name="Riley R."/>
            <person name="Labutti K."/>
            <person name="Andreopoulos B."/>
            <person name="Lipzen A."/>
            <person name="Chen C."/>
            <person name="Yanf M."/>
            <person name="Daum C."/>
            <person name="Ng V."/>
            <person name="Clum A."/>
            <person name="Ohm R."/>
            <person name="Martin F."/>
            <person name="Silar P."/>
            <person name="Natvig D."/>
            <person name="Lalanne C."/>
            <person name="Gautier V."/>
            <person name="Ament-Velasquez S.L."/>
            <person name="Kruys A."/>
            <person name="Hutchinson M.I."/>
            <person name="Powell A.J."/>
            <person name="Barry K."/>
            <person name="Miller A.N."/>
            <person name="Grigoriev I.V."/>
            <person name="Debuchy R."/>
            <person name="Gladieux P."/>
            <person name="Thoren M.H."/>
            <person name="Johannesson H."/>
        </authorList>
    </citation>
    <scope>NUCLEOTIDE SEQUENCE</scope>
    <source>
        <strain evidence="4">CBS 538.74</strain>
    </source>
</reference>
<organism evidence="4 5">
    <name type="scientific">Chaetomidium leptoderma</name>
    <dbReference type="NCBI Taxonomy" id="669021"/>
    <lineage>
        <taxon>Eukaryota</taxon>
        <taxon>Fungi</taxon>
        <taxon>Dikarya</taxon>
        <taxon>Ascomycota</taxon>
        <taxon>Pezizomycotina</taxon>
        <taxon>Sordariomycetes</taxon>
        <taxon>Sordariomycetidae</taxon>
        <taxon>Sordariales</taxon>
        <taxon>Chaetomiaceae</taxon>
        <taxon>Chaetomidium</taxon>
    </lineage>
</organism>
<evidence type="ECO:0000256" key="1">
    <source>
        <dbReference type="SAM" id="Coils"/>
    </source>
</evidence>
<dbReference type="EMBL" id="MU857131">
    <property type="protein sequence ID" value="KAK4149714.1"/>
    <property type="molecule type" value="Genomic_DNA"/>
</dbReference>
<feature type="coiled-coil region" evidence="1">
    <location>
        <begin position="472"/>
        <end position="513"/>
    </location>
</feature>
<evidence type="ECO:0000259" key="3">
    <source>
        <dbReference type="Pfam" id="PF15456"/>
    </source>
</evidence>
<evidence type="ECO:0000313" key="5">
    <source>
        <dbReference type="Proteomes" id="UP001302745"/>
    </source>
</evidence>
<evidence type="ECO:0000256" key="2">
    <source>
        <dbReference type="SAM" id="MobiDB-lite"/>
    </source>
</evidence>
<feature type="region of interest" description="Disordered" evidence="2">
    <location>
        <begin position="227"/>
        <end position="262"/>
    </location>
</feature>
<dbReference type="InterPro" id="IPR029191">
    <property type="entry name" value="Uds1"/>
</dbReference>
<feature type="compositionally biased region" description="Low complexity" evidence="2">
    <location>
        <begin position="554"/>
        <end position="568"/>
    </location>
</feature>
<sequence length="708" mass="77487">MAHIASCLLDTDQDDDLLLGLNNYIAKAVSPQDSNESLGRASPSGDKPYTWRMQQPERKYQLFPKDKQAVTVPCKALDPEQAFALAMNLNGDKSEKVTVGTTGLRIRKEQNLIRRRKISVPELGPMTTVQEAAMDSPTIPGRPAVHERSISAPGNTWKPYSLGDCMSSGRIQRVNERPELRSACRSNEDLHRAQDEVRQPLSPKMLAPLVIPTSNSAAPRLAQQLSFSRLRSGSTPVDAPFRSARAEDSPRARTPFTPLSAPLITPRSAATTVMTASTLPTPVSAPIEHRASPTPWDKPTNHAATVGTPVETVPENSVTPQTELGDPIQNLILGHRRHQSESASIMERGRPRKRSEVCATLKRTGSKRSKSSEKQAFEQLPKGWKASDAVNMLSPPEVASLHKQALQQASRFEVLRKEDVDGLSRELRQLDERTEYLRRTYTSLRAGRRNLHTRICQYLRSPRTAKFSHDSILKQEEALAELDTSIEEWVNKLEKAENRRTRVRQKLLEHVAAAATLGAPGSVTGVSESLQFALGVVRPLNGAANLSTPPRSPAKPTFTPAPSSSPSPHRAQVPSTILELPLCEEAASMDAKESETKAALRRAETIRVYADDDVYALLADVENTITKMGGGDVLAKNSSESLSGAERRKLFRTRSHDVLSGSPARKPLPISKLAEKPSSASLSSVVATPPAVEYTAGEFFLTSAVFKP</sequence>
<accession>A0AAN6VE63</accession>
<proteinExistence type="predicted"/>
<protein>
    <submittedName>
        <fullName evidence="4">Up-regulated during septation-domain-containing protein</fullName>
    </submittedName>
</protein>
<dbReference type="AlphaFoldDB" id="A0AAN6VE63"/>
<reference evidence="4" key="1">
    <citation type="journal article" date="2023" name="Mol. Phylogenet. Evol.">
        <title>Genome-scale phylogeny and comparative genomics of the fungal order Sordariales.</title>
        <authorList>
            <person name="Hensen N."/>
            <person name="Bonometti L."/>
            <person name="Westerberg I."/>
            <person name="Brannstrom I.O."/>
            <person name="Guillou S."/>
            <person name="Cros-Aarteil S."/>
            <person name="Calhoun S."/>
            <person name="Haridas S."/>
            <person name="Kuo A."/>
            <person name="Mondo S."/>
            <person name="Pangilinan J."/>
            <person name="Riley R."/>
            <person name="LaButti K."/>
            <person name="Andreopoulos B."/>
            <person name="Lipzen A."/>
            <person name="Chen C."/>
            <person name="Yan M."/>
            <person name="Daum C."/>
            <person name="Ng V."/>
            <person name="Clum A."/>
            <person name="Steindorff A."/>
            <person name="Ohm R.A."/>
            <person name="Martin F."/>
            <person name="Silar P."/>
            <person name="Natvig D.O."/>
            <person name="Lalanne C."/>
            <person name="Gautier V."/>
            <person name="Ament-Velasquez S.L."/>
            <person name="Kruys A."/>
            <person name="Hutchinson M.I."/>
            <person name="Powell A.J."/>
            <person name="Barry K."/>
            <person name="Miller A.N."/>
            <person name="Grigoriev I.V."/>
            <person name="Debuchy R."/>
            <person name="Gladieux P."/>
            <person name="Hiltunen Thoren M."/>
            <person name="Johannesson H."/>
        </authorList>
    </citation>
    <scope>NUCLEOTIDE SEQUENCE</scope>
    <source>
        <strain evidence="4">CBS 538.74</strain>
    </source>
</reference>
<feature type="region of interest" description="Disordered" evidence="2">
    <location>
        <begin position="283"/>
        <end position="302"/>
    </location>
</feature>
<keyword evidence="5" id="KW-1185">Reference proteome</keyword>
<comment type="caution">
    <text evidence="4">The sequence shown here is derived from an EMBL/GenBank/DDBJ whole genome shotgun (WGS) entry which is preliminary data.</text>
</comment>
<feature type="domain" description="Up-regulated during septation protein 1" evidence="3">
    <location>
        <begin position="399"/>
        <end position="516"/>
    </location>
</feature>
<feature type="region of interest" description="Disordered" evidence="2">
    <location>
        <begin position="653"/>
        <end position="680"/>
    </location>
</feature>
<feature type="region of interest" description="Disordered" evidence="2">
    <location>
        <begin position="30"/>
        <end position="50"/>
    </location>
</feature>